<evidence type="ECO:0000313" key="2">
    <source>
        <dbReference type="EMBL" id="MBC8557455.1"/>
    </source>
</evidence>
<keyword evidence="3" id="KW-1185">Reference proteome</keyword>
<feature type="domain" description="FHA" evidence="1">
    <location>
        <begin position="193"/>
        <end position="246"/>
    </location>
</feature>
<name>A0ABR7MUI3_9FIRM</name>
<dbReference type="CDD" id="cd00060">
    <property type="entry name" value="FHA"/>
    <property type="match status" value="1"/>
</dbReference>
<dbReference type="SUPFAM" id="SSF49879">
    <property type="entry name" value="SMAD/FHA domain"/>
    <property type="match status" value="1"/>
</dbReference>
<dbReference type="RefSeq" id="WP_249304630.1">
    <property type="nucleotide sequence ID" value="NZ_JACRSW010000027.1"/>
</dbReference>
<dbReference type="Proteomes" id="UP000637513">
    <property type="component" value="Unassembled WGS sequence"/>
</dbReference>
<evidence type="ECO:0000259" key="1">
    <source>
        <dbReference type="PROSITE" id="PS50006"/>
    </source>
</evidence>
<dbReference type="Gene3D" id="2.60.200.20">
    <property type="match status" value="1"/>
</dbReference>
<gene>
    <name evidence="2" type="ORF">H8700_07020</name>
</gene>
<reference evidence="2 3" key="1">
    <citation type="submission" date="2020-08" db="EMBL/GenBank/DDBJ databases">
        <title>Genome public.</title>
        <authorList>
            <person name="Liu C."/>
            <person name="Sun Q."/>
        </authorList>
    </citation>
    <scope>NUCLEOTIDE SEQUENCE [LARGE SCALE GENOMIC DNA]</scope>
    <source>
        <strain evidence="2 3">BX3</strain>
    </source>
</reference>
<dbReference type="PROSITE" id="PS00018">
    <property type="entry name" value="EF_HAND_1"/>
    <property type="match status" value="1"/>
</dbReference>
<dbReference type="EMBL" id="JACRSW010000027">
    <property type="protein sequence ID" value="MBC8557455.1"/>
    <property type="molecule type" value="Genomic_DNA"/>
</dbReference>
<dbReference type="InterPro" id="IPR032030">
    <property type="entry name" value="YscD_cytoplasmic_dom"/>
</dbReference>
<dbReference type="InterPro" id="IPR018247">
    <property type="entry name" value="EF_Hand_1_Ca_BS"/>
</dbReference>
<comment type="caution">
    <text evidence="2">The sequence shown here is derived from an EMBL/GenBank/DDBJ whole genome shotgun (WGS) entry which is preliminary data.</text>
</comment>
<sequence>MNLCRCENGHFYDKEKYATCPHCAAGVQTAEDVTQAFVTEELDGVGATEPLDPSDFNTGGFNNNDTGMGNIQPQNVNVTQNGSQQFMRDASETVATGNNAFSGGVATGVEIQTAPVMNNVAADDEDDDHTIGIYDYQELFTPETSSATAKTTAASNVQMPSTPQPVTTPCTGWLIAINGNHLGQDFHLKVGKNFIGRDSKMDVALVGDKSVSRNKHAIVVYEPKQHLYLVQPGESSELVYLNDEVVLSPMKLKAYDKITIGEVNLIFMPLCGEQFNWTDILKHRS</sequence>
<evidence type="ECO:0000313" key="3">
    <source>
        <dbReference type="Proteomes" id="UP000637513"/>
    </source>
</evidence>
<accession>A0ABR7MUI3</accession>
<dbReference type="InterPro" id="IPR000253">
    <property type="entry name" value="FHA_dom"/>
</dbReference>
<organism evidence="2 3">
    <name type="scientific">Jutongia hominis</name>
    <dbReference type="NCBI Taxonomy" id="2763664"/>
    <lineage>
        <taxon>Bacteria</taxon>
        <taxon>Bacillati</taxon>
        <taxon>Bacillota</taxon>
        <taxon>Clostridia</taxon>
        <taxon>Lachnospirales</taxon>
        <taxon>Lachnospiraceae</taxon>
        <taxon>Jutongia</taxon>
    </lineage>
</organism>
<proteinExistence type="predicted"/>
<dbReference type="InterPro" id="IPR008984">
    <property type="entry name" value="SMAD_FHA_dom_sf"/>
</dbReference>
<dbReference type="PROSITE" id="PS50006">
    <property type="entry name" value="FHA_DOMAIN"/>
    <property type="match status" value="1"/>
</dbReference>
<protein>
    <submittedName>
        <fullName evidence="2">FHA domain-containing protein</fullName>
    </submittedName>
</protein>
<dbReference type="Pfam" id="PF16697">
    <property type="entry name" value="Yop-YscD_cpl"/>
    <property type="match status" value="1"/>
</dbReference>